<keyword evidence="6 8" id="KW-0408">Iron</keyword>
<dbReference type="Pfam" id="PF00067">
    <property type="entry name" value="p450"/>
    <property type="match status" value="1"/>
</dbReference>
<comment type="caution">
    <text evidence="11">The sequence shown here is derived from an EMBL/GenBank/DDBJ whole genome shotgun (WGS) entry which is preliminary data.</text>
</comment>
<evidence type="ECO:0000313" key="11">
    <source>
        <dbReference type="EMBL" id="KAK3381046.1"/>
    </source>
</evidence>
<evidence type="ECO:0000256" key="3">
    <source>
        <dbReference type="ARBA" id="ARBA00022617"/>
    </source>
</evidence>
<reference evidence="11" key="1">
    <citation type="journal article" date="2023" name="Mol. Phylogenet. Evol.">
        <title>Genome-scale phylogeny and comparative genomics of the fungal order Sordariales.</title>
        <authorList>
            <person name="Hensen N."/>
            <person name="Bonometti L."/>
            <person name="Westerberg I."/>
            <person name="Brannstrom I.O."/>
            <person name="Guillou S."/>
            <person name="Cros-Aarteil S."/>
            <person name="Calhoun S."/>
            <person name="Haridas S."/>
            <person name="Kuo A."/>
            <person name="Mondo S."/>
            <person name="Pangilinan J."/>
            <person name="Riley R."/>
            <person name="LaButti K."/>
            <person name="Andreopoulos B."/>
            <person name="Lipzen A."/>
            <person name="Chen C."/>
            <person name="Yan M."/>
            <person name="Daum C."/>
            <person name="Ng V."/>
            <person name="Clum A."/>
            <person name="Steindorff A."/>
            <person name="Ohm R.A."/>
            <person name="Martin F."/>
            <person name="Silar P."/>
            <person name="Natvig D.O."/>
            <person name="Lalanne C."/>
            <person name="Gautier V."/>
            <person name="Ament-Velasquez S.L."/>
            <person name="Kruys A."/>
            <person name="Hutchinson M.I."/>
            <person name="Powell A.J."/>
            <person name="Barry K."/>
            <person name="Miller A.N."/>
            <person name="Grigoriev I.V."/>
            <person name="Debuchy R."/>
            <person name="Gladieux P."/>
            <person name="Hiltunen Thoren M."/>
            <person name="Johannesson H."/>
        </authorList>
    </citation>
    <scope>NUCLEOTIDE SEQUENCE</scope>
    <source>
        <strain evidence="11">CBS 232.78</strain>
    </source>
</reference>
<dbReference type="Gene3D" id="1.10.630.10">
    <property type="entry name" value="Cytochrome P450"/>
    <property type="match status" value="1"/>
</dbReference>
<keyword evidence="10" id="KW-0472">Membrane</keyword>
<evidence type="ECO:0000313" key="12">
    <source>
        <dbReference type="Proteomes" id="UP001285441"/>
    </source>
</evidence>
<evidence type="ECO:0000256" key="9">
    <source>
        <dbReference type="RuleBase" id="RU000461"/>
    </source>
</evidence>
<dbReference type="CDD" id="cd11058">
    <property type="entry name" value="CYP60B-like"/>
    <property type="match status" value="1"/>
</dbReference>
<evidence type="ECO:0000256" key="6">
    <source>
        <dbReference type="ARBA" id="ARBA00023004"/>
    </source>
</evidence>
<dbReference type="InterPro" id="IPR036396">
    <property type="entry name" value="Cyt_P450_sf"/>
</dbReference>
<proteinExistence type="inferred from homology"/>
<reference evidence="11" key="2">
    <citation type="submission" date="2023-06" db="EMBL/GenBank/DDBJ databases">
        <authorList>
            <consortium name="Lawrence Berkeley National Laboratory"/>
            <person name="Haridas S."/>
            <person name="Hensen N."/>
            <person name="Bonometti L."/>
            <person name="Westerberg I."/>
            <person name="Brannstrom I.O."/>
            <person name="Guillou S."/>
            <person name="Cros-Aarteil S."/>
            <person name="Calhoun S."/>
            <person name="Kuo A."/>
            <person name="Mondo S."/>
            <person name="Pangilinan J."/>
            <person name="Riley R."/>
            <person name="LaButti K."/>
            <person name="Andreopoulos B."/>
            <person name="Lipzen A."/>
            <person name="Chen C."/>
            <person name="Yanf M."/>
            <person name="Daum C."/>
            <person name="Ng V."/>
            <person name="Clum A."/>
            <person name="Steindorff A."/>
            <person name="Ohm R."/>
            <person name="Martin F."/>
            <person name="Silar P."/>
            <person name="Natvig D."/>
            <person name="Lalanne C."/>
            <person name="Gautier V."/>
            <person name="Ament-velasquez S.L."/>
            <person name="Kruys A."/>
            <person name="Hutchinson M.I."/>
            <person name="Powell A.J."/>
            <person name="Barry K."/>
            <person name="Miller A.N."/>
            <person name="Grigoriev I.V."/>
            <person name="Debuchy R."/>
            <person name="Gladieux P."/>
            <person name="Thoren M.H."/>
            <person name="Johannesson H."/>
        </authorList>
    </citation>
    <scope>NUCLEOTIDE SEQUENCE</scope>
    <source>
        <strain evidence="11">CBS 232.78</strain>
    </source>
</reference>
<dbReference type="PANTHER" id="PTHR24305:SF230">
    <property type="entry name" value="P450, PUTATIVE (EUROFUNG)-RELATED"/>
    <property type="match status" value="1"/>
</dbReference>
<dbReference type="InterPro" id="IPR050121">
    <property type="entry name" value="Cytochrome_P450_monoxygenase"/>
</dbReference>
<evidence type="ECO:0000256" key="5">
    <source>
        <dbReference type="ARBA" id="ARBA00023002"/>
    </source>
</evidence>
<comment type="similarity">
    <text evidence="2 9">Belongs to the cytochrome P450 family.</text>
</comment>
<keyword evidence="4 8" id="KW-0479">Metal-binding</keyword>
<evidence type="ECO:0000256" key="7">
    <source>
        <dbReference type="ARBA" id="ARBA00023033"/>
    </source>
</evidence>
<dbReference type="GO" id="GO:0016705">
    <property type="term" value="F:oxidoreductase activity, acting on paired donors, with incorporation or reduction of molecular oxygen"/>
    <property type="evidence" value="ECO:0007669"/>
    <property type="project" value="InterPro"/>
</dbReference>
<dbReference type="EMBL" id="JAULSW010000005">
    <property type="protein sequence ID" value="KAK3381046.1"/>
    <property type="molecule type" value="Genomic_DNA"/>
</dbReference>
<evidence type="ECO:0000256" key="4">
    <source>
        <dbReference type="ARBA" id="ARBA00022723"/>
    </source>
</evidence>
<organism evidence="11 12">
    <name type="scientific">Podospora didyma</name>
    <dbReference type="NCBI Taxonomy" id="330526"/>
    <lineage>
        <taxon>Eukaryota</taxon>
        <taxon>Fungi</taxon>
        <taxon>Dikarya</taxon>
        <taxon>Ascomycota</taxon>
        <taxon>Pezizomycotina</taxon>
        <taxon>Sordariomycetes</taxon>
        <taxon>Sordariomycetidae</taxon>
        <taxon>Sordariales</taxon>
        <taxon>Podosporaceae</taxon>
        <taxon>Podospora</taxon>
    </lineage>
</organism>
<dbReference type="GO" id="GO:0020037">
    <property type="term" value="F:heme binding"/>
    <property type="evidence" value="ECO:0007669"/>
    <property type="project" value="InterPro"/>
</dbReference>
<dbReference type="PROSITE" id="PS00086">
    <property type="entry name" value="CYTOCHROME_P450"/>
    <property type="match status" value="1"/>
</dbReference>
<dbReference type="InterPro" id="IPR017972">
    <property type="entry name" value="Cyt_P450_CS"/>
</dbReference>
<feature type="transmembrane region" description="Helical" evidence="10">
    <location>
        <begin position="15"/>
        <end position="38"/>
    </location>
</feature>
<dbReference type="PRINTS" id="PR00463">
    <property type="entry name" value="EP450I"/>
</dbReference>
<dbReference type="PANTHER" id="PTHR24305">
    <property type="entry name" value="CYTOCHROME P450"/>
    <property type="match status" value="1"/>
</dbReference>
<dbReference type="GO" id="GO:0005506">
    <property type="term" value="F:iron ion binding"/>
    <property type="evidence" value="ECO:0007669"/>
    <property type="project" value="InterPro"/>
</dbReference>
<keyword evidence="5 9" id="KW-0560">Oxidoreductase</keyword>
<dbReference type="SUPFAM" id="SSF48264">
    <property type="entry name" value="Cytochrome P450"/>
    <property type="match status" value="1"/>
</dbReference>
<dbReference type="InterPro" id="IPR001128">
    <property type="entry name" value="Cyt_P450"/>
</dbReference>
<protein>
    <submittedName>
        <fullName evidence="11">Cytochrome P450 monooxygenase</fullName>
    </submittedName>
</protein>
<dbReference type="Proteomes" id="UP001285441">
    <property type="component" value="Unassembled WGS sequence"/>
</dbReference>
<keyword evidence="10" id="KW-1133">Transmembrane helix</keyword>
<keyword evidence="10" id="KW-0812">Transmembrane</keyword>
<keyword evidence="7 9" id="KW-0503">Monooxygenase</keyword>
<evidence type="ECO:0000256" key="8">
    <source>
        <dbReference type="PIRSR" id="PIRSR602401-1"/>
    </source>
</evidence>
<evidence type="ECO:0000256" key="1">
    <source>
        <dbReference type="ARBA" id="ARBA00001971"/>
    </source>
</evidence>
<evidence type="ECO:0000256" key="10">
    <source>
        <dbReference type="SAM" id="Phobius"/>
    </source>
</evidence>
<name>A0AAE0NGD0_9PEZI</name>
<feature type="binding site" description="axial binding residue" evidence="8">
    <location>
        <position position="464"/>
    </location>
    <ligand>
        <name>heme</name>
        <dbReference type="ChEBI" id="CHEBI:30413"/>
    </ligand>
    <ligandPart>
        <name>Fe</name>
        <dbReference type="ChEBI" id="CHEBI:18248"/>
    </ligandPart>
</feature>
<dbReference type="InterPro" id="IPR002401">
    <property type="entry name" value="Cyt_P450_E_grp-I"/>
</dbReference>
<evidence type="ECO:0000256" key="2">
    <source>
        <dbReference type="ARBA" id="ARBA00010617"/>
    </source>
</evidence>
<keyword evidence="12" id="KW-1185">Reference proteome</keyword>
<sequence length="522" mass="58948">MALLDPTVLGLAPGFFWSIFVVGLGIIYLIYTVVYELFMSPLSVYPGPPLWAITSIPYNIAFLSGHMPTIVTKIHERYGDVVRLAPNRLSYTDPEAWQAIRGHLKAGQVEHDKERSSFYFWSRNNLLGAPRDAHARIRRSLAHGFSAKSLQAQEPLIMQYVDLFIERLCGIAYANGSGASKAPAGIANMVAWYNFATFDIIGDLSFGSPFGCLQESRYHPWVTTIMDSVGQFPQLLILKRHFPSLLDFLFKYKLIGGGQRGQLNLAAEKVDQRLALNTERPDFIDAMTKHADDGREDKVRPLTREEIIENARIVVLAGSETTATTLSGVTYYLAKLPEIQRKVAKEVRSAFKSESEININGVQNLTYMIAVLNEAIRMFPPVPTTLPRICKPGGDIICGWRVPEGTALDIFPHAMNYCSRNFADPYEFIPERWMDETDAEVFGTKLDRSRQHALQPFSVGPRNCIGKNLAYVEMRVILARFIWNFDFELADRADVYWAVNCRHYNLTVKGKLNVRLTPAQRV</sequence>
<dbReference type="AlphaFoldDB" id="A0AAE0NGD0"/>
<dbReference type="PRINTS" id="PR00385">
    <property type="entry name" value="P450"/>
</dbReference>
<gene>
    <name evidence="11" type="ORF">B0H63DRAFT_195819</name>
</gene>
<dbReference type="GO" id="GO:0004497">
    <property type="term" value="F:monooxygenase activity"/>
    <property type="evidence" value="ECO:0007669"/>
    <property type="project" value="UniProtKB-KW"/>
</dbReference>
<keyword evidence="3 8" id="KW-0349">Heme</keyword>
<accession>A0AAE0NGD0</accession>
<comment type="cofactor">
    <cofactor evidence="1 8">
        <name>heme</name>
        <dbReference type="ChEBI" id="CHEBI:30413"/>
    </cofactor>
</comment>